<evidence type="ECO:0000313" key="2">
    <source>
        <dbReference type="EMBL" id="CAL8126083.1"/>
    </source>
</evidence>
<evidence type="ECO:0000313" key="3">
    <source>
        <dbReference type="Proteomes" id="UP001642540"/>
    </source>
</evidence>
<name>A0ABP1RFV2_9HEXA</name>
<dbReference type="EMBL" id="CAXLJM020000070">
    <property type="protein sequence ID" value="CAL8126083.1"/>
    <property type="molecule type" value="Genomic_DNA"/>
</dbReference>
<organism evidence="2 3">
    <name type="scientific">Orchesella dallaii</name>
    <dbReference type="NCBI Taxonomy" id="48710"/>
    <lineage>
        <taxon>Eukaryota</taxon>
        <taxon>Metazoa</taxon>
        <taxon>Ecdysozoa</taxon>
        <taxon>Arthropoda</taxon>
        <taxon>Hexapoda</taxon>
        <taxon>Collembola</taxon>
        <taxon>Entomobryomorpha</taxon>
        <taxon>Entomobryoidea</taxon>
        <taxon>Orchesellidae</taxon>
        <taxon>Orchesellinae</taxon>
        <taxon>Orchesella</taxon>
    </lineage>
</organism>
<feature type="signal peptide" evidence="1">
    <location>
        <begin position="1"/>
        <end position="20"/>
    </location>
</feature>
<dbReference type="Proteomes" id="UP001642540">
    <property type="component" value="Unassembled WGS sequence"/>
</dbReference>
<evidence type="ECO:0000256" key="1">
    <source>
        <dbReference type="SAM" id="SignalP"/>
    </source>
</evidence>
<keyword evidence="1" id="KW-0732">Signal</keyword>
<protein>
    <submittedName>
        <fullName evidence="2">Uncharacterized protein</fullName>
    </submittedName>
</protein>
<feature type="chain" id="PRO_5047004051" evidence="1">
    <location>
        <begin position="21"/>
        <end position="967"/>
    </location>
</feature>
<proteinExistence type="predicted"/>
<keyword evidence="3" id="KW-1185">Reference proteome</keyword>
<sequence>MFPHKIVVLVILQLFQLWLGEVDSVSQWDPFCMEETLYTPYVRIFQKGRRGAMLRDRGPGFIDVTGMQDIYVCTNGLVMLYYSKTRGNGNILKGEIYEHGELHWAPHHCELYNPSCTALGIDQPKKNLLSILLIGHPQDYRRPALQMFVAPTYDQVYKNYINLTSLIMIGTDGECLVEKGVERARLRVRINEPPTEPEAERPAWFCQLDSQRKLGQEGVINLNKQTEALFVKRPDSMFKDHTDPVRATKVETGSLILNRFRASGLPDGDPLKYTDATIAEAADRVYAALLNDRTMRFVGCLQYPDFSMEQELFMSKKNLILNGNDTATPTPILPADFELTKPKDVDDFWKDVLLPPWNFDPAGTSETRFATYAAGWADEDYKTAKAKVDTAVTNLQAEKDKGAAAAPDEIKKLENELKQARMIFSLWPLKTRYLTFHKYVQNPSLQFYSLYYINQGQPDITIVAVIFKGTNLTSYRYAKELEDKLKAEWAKFETNHYNGNKTVDPNDLSTWGPRDLANRSLEILRNLSSDRFETRFDPYNAELVKTYNENLNNSKFVARFLKTQSTWLGPLISNAETVFAQYNLYKELAKRSLTDFINAIKKMEKTKQPVDEVENTGDPFDSYFVDTIIDISNAFKLDGSEYSTDPGAQACYALAAPIGTCKTIKPTTSRACALCKNRKKQGIDWDSTTEWKQLVLDLIESIYKEICPYISEEFAIAVNRLMKGYLMASPMGTGLTTPINGSRLYKADHNYQGIVYNSTYQLMGNWGNASDIPPREPFWDQIVGSLEDCLVRAKPMRFWYNEDDNRPTYITLQKTFLNNKTDVFYEVEDLFMQEKADYEYSFNWAIDMNWRIFATVLGYCMPHYEKSIPLISAQFYAMYSKHFLHPLRQIWMSNRDNPVLKTILGSYYGTGKGDRWSKICMESSFVESGDRSYRPPRYLYVNAFTEMNYFTTGPLSGTSGRLVDAVV</sequence>
<reference evidence="2 3" key="1">
    <citation type="submission" date="2024-08" db="EMBL/GenBank/DDBJ databases">
        <authorList>
            <person name="Cucini C."/>
            <person name="Frati F."/>
        </authorList>
    </citation>
    <scope>NUCLEOTIDE SEQUENCE [LARGE SCALE GENOMIC DNA]</scope>
</reference>
<comment type="caution">
    <text evidence="2">The sequence shown here is derived from an EMBL/GenBank/DDBJ whole genome shotgun (WGS) entry which is preliminary data.</text>
</comment>
<accession>A0ABP1RFV2</accession>
<gene>
    <name evidence="2" type="ORF">ODALV1_LOCUS21258</name>
</gene>